<organism evidence="6 7">
    <name type="scientific">Catenuloplanes niger</name>
    <dbReference type="NCBI Taxonomy" id="587534"/>
    <lineage>
        <taxon>Bacteria</taxon>
        <taxon>Bacillati</taxon>
        <taxon>Actinomycetota</taxon>
        <taxon>Actinomycetes</taxon>
        <taxon>Micromonosporales</taxon>
        <taxon>Micromonosporaceae</taxon>
        <taxon>Catenuloplanes</taxon>
    </lineage>
</organism>
<dbReference type="Pfam" id="PF00501">
    <property type="entry name" value="AMP-binding"/>
    <property type="match status" value="2"/>
</dbReference>
<dbReference type="Pfam" id="PF00668">
    <property type="entry name" value="Condensation"/>
    <property type="match status" value="5"/>
</dbReference>
<dbReference type="InterPro" id="IPR001242">
    <property type="entry name" value="Condensation_dom"/>
</dbReference>
<dbReference type="GO" id="GO:0031177">
    <property type="term" value="F:phosphopantetheine binding"/>
    <property type="evidence" value="ECO:0007669"/>
    <property type="project" value="InterPro"/>
</dbReference>
<gene>
    <name evidence="6" type="ORF">J2S44_007257</name>
</gene>
<evidence type="ECO:0000259" key="5">
    <source>
        <dbReference type="PROSITE" id="PS50075"/>
    </source>
</evidence>
<dbReference type="InterPro" id="IPR042099">
    <property type="entry name" value="ANL_N_sf"/>
</dbReference>
<dbReference type="RefSeq" id="WP_310423705.1">
    <property type="nucleotide sequence ID" value="NZ_JAVDYC010000001.1"/>
</dbReference>
<dbReference type="InterPro" id="IPR023213">
    <property type="entry name" value="CAT-like_dom_sf"/>
</dbReference>
<dbReference type="InterPro" id="IPR020845">
    <property type="entry name" value="AMP-binding_CS"/>
</dbReference>
<dbReference type="Gene3D" id="3.40.50.12780">
    <property type="entry name" value="N-terminal domain of ligase-like"/>
    <property type="match status" value="1"/>
</dbReference>
<dbReference type="InterPro" id="IPR006162">
    <property type="entry name" value="Ppantetheine_attach_site"/>
</dbReference>
<dbReference type="FunFam" id="1.10.1200.10:FF:000016">
    <property type="entry name" value="Non-ribosomal peptide synthase"/>
    <property type="match status" value="1"/>
</dbReference>
<dbReference type="PANTHER" id="PTHR45527:SF1">
    <property type="entry name" value="FATTY ACID SYNTHASE"/>
    <property type="match status" value="1"/>
</dbReference>
<dbReference type="InterPro" id="IPR045851">
    <property type="entry name" value="AMP-bd_C_sf"/>
</dbReference>
<evidence type="ECO:0000256" key="2">
    <source>
        <dbReference type="ARBA" id="ARBA00022450"/>
    </source>
</evidence>
<feature type="region of interest" description="Disordered" evidence="4">
    <location>
        <begin position="3138"/>
        <end position="3177"/>
    </location>
</feature>
<dbReference type="SUPFAM" id="SSF56801">
    <property type="entry name" value="Acetyl-CoA synthetase-like"/>
    <property type="match status" value="2"/>
</dbReference>
<dbReference type="SUPFAM" id="SSF47336">
    <property type="entry name" value="ACP-like"/>
    <property type="match status" value="3"/>
</dbReference>
<proteinExistence type="predicted"/>
<dbReference type="InterPro" id="IPR025110">
    <property type="entry name" value="AMP-bd_C"/>
</dbReference>
<feature type="compositionally biased region" description="Low complexity" evidence="4">
    <location>
        <begin position="2050"/>
        <end position="2066"/>
    </location>
</feature>
<feature type="compositionally biased region" description="Gly residues" evidence="4">
    <location>
        <begin position="942"/>
        <end position="955"/>
    </location>
</feature>
<feature type="region of interest" description="Disordered" evidence="4">
    <location>
        <begin position="2037"/>
        <end position="2100"/>
    </location>
</feature>
<dbReference type="Pfam" id="PF00550">
    <property type="entry name" value="PP-binding"/>
    <property type="match status" value="3"/>
</dbReference>
<feature type="region of interest" description="Disordered" evidence="4">
    <location>
        <begin position="2256"/>
        <end position="2307"/>
    </location>
</feature>
<evidence type="ECO:0000256" key="1">
    <source>
        <dbReference type="ARBA" id="ARBA00001957"/>
    </source>
</evidence>
<dbReference type="Gene3D" id="3.30.559.30">
    <property type="entry name" value="Nonribosomal peptide synthetase, condensation domain"/>
    <property type="match status" value="5"/>
</dbReference>
<dbReference type="PROSITE" id="PS50075">
    <property type="entry name" value="CARRIER"/>
    <property type="match status" value="3"/>
</dbReference>
<dbReference type="InterPro" id="IPR020806">
    <property type="entry name" value="PKS_PP-bd"/>
</dbReference>
<feature type="compositionally biased region" description="Low complexity" evidence="4">
    <location>
        <begin position="2091"/>
        <end position="2100"/>
    </location>
</feature>
<feature type="compositionally biased region" description="Low complexity" evidence="4">
    <location>
        <begin position="3107"/>
        <end position="3125"/>
    </location>
</feature>
<dbReference type="EMBL" id="JAVDYC010000001">
    <property type="protein sequence ID" value="MDR7327007.1"/>
    <property type="molecule type" value="Genomic_DNA"/>
</dbReference>
<dbReference type="Proteomes" id="UP001183629">
    <property type="component" value="Unassembled WGS sequence"/>
</dbReference>
<name>A0AAE3ZW67_9ACTN</name>
<feature type="region of interest" description="Disordered" evidence="4">
    <location>
        <begin position="3079"/>
        <end position="3125"/>
    </location>
</feature>
<dbReference type="CDD" id="cd05930">
    <property type="entry name" value="A_NRPS"/>
    <property type="match status" value="1"/>
</dbReference>
<dbReference type="PROSITE" id="PS00012">
    <property type="entry name" value="PHOSPHOPANTETHEINE"/>
    <property type="match status" value="3"/>
</dbReference>
<reference evidence="6 7" key="1">
    <citation type="submission" date="2023-07" db="EMBL/GenBank/DDBJ databases">
        <title>Sequencing the genomes of 1000 actinobacteria strains.</title>
        <authorList>
            <person name="Klenk H.-P."/>
        </authorList>
    </citation>
    <scope>NUCLEOTIDE SEQUENCE [LARGE SCALE GENOMIC DNA]</scope>
    <source>
        <strain evidence="6 7">DSM 44711</strain>
    </source>
</reference>
<dbReference type="SMART" id="SM00823">
    <property type="entry name" value="PKS_PP"/>
    <property type="match status" value="3"/>
</dbReference>
<dbReference type="SUPFAM" id="SSF52777">
    <property type="entry name" value="CoA-dependent acyltransferases"/>
    <property type="match status" value="10"/>
</dbReference>
<protein>
    <submittedName>
        <fullName evidence="6">Amino acid adenylation domain-containing protein/non-ribosomal peptide synthase protein (TIGR01720 family)</fullName>
    </submittedName>
</protein>
<dbReference type="Gene3D" id="3.30.300.30">
    <property type="match status" value="2"/>
</dbReference>
<dbReference type="Gene3D" id="3.30.559.10">
    <property type="entry name" value="Chloramphenicol acetyltransferase-like domain"/>
    <property type="match status" value="5"/>
</dbReference>
<evidence type="ECO:0000256" key="4">
    <source>
        <dbReference type="SAM" id="MobiDB-lite"/>
    </source>
</evidence>
<dbReference type="PANTHER" id="PTHR45527">
    <property type="entry name" value="NONRIBOSOMAL PEPTIDE SYNTHETASE"/>
    <property type="match status" value="1"/>
</dbReference>
<feature type="region of interest" description="Disordered" evidence="4">
    <location>
        <begin position="918"/>
        <end position="963"/>
    </location>
</feature>
<accession>A0AAE3ZW67</accession>
<dbReference type="Gene3D" id="2.30.38.10">
    <property type="entry name" value="Luciferase, Domain 3"/>
    <property type="match status" value="1"/>
</dbReference>
<dbReference type="FunFam" id="3.40.50.980:FF:000002">
    <property type="entry name" value="Enterobactin synthetase component F"/>
    <property type="match status" value="1"/>
</dbReference>
<feature type="domain" description="Carrier" evidence="5">
    <location>
        <begin position="3174"/>
        <end position="3248"/>
    </location>
</feature>
<evidence type="ECO:0000313" key="7">
    <source>
        <dbReference type="Proteomes" id="UP001183629"/>
    </source>
</evidence>
<feature type="compositionally biased region" description="Gly residues" evidence="4">
    <location>
        <begin position="3138"/>
        <end position="3164"/>
    </location>
</feature>
<dbReference type="GO" id="GO:0008610">
    <property type="term" value="P:lipid biosynthetic process"/>
    <property type="evidence" value="ECO:0007669"/>
    <property type="project" value="UniProtKB-ARBA"/>
</dbReference>
<dbReference type="InterPro" id="IPR009081">
    <property type="entry name" value="PP-bd_ACP"/>
</dbReference>
<comment type="cofactor">
    <cofactor evidence="1">
        <name>pantetheine 4'-phosphate</name>
        <dbReference type="ChEBI" id="CHEBI:47942"/>
    </cofactor>
</comment>
<dbReference type="FunFam" id="3.40.50.12780:FF:000012">
    <property type="entry name" value="Non-ribosomal peptide synthetase"/>
    <property type="match status" value="1"/>
</dbReference>
<dbReference type="InterPro" id="IPR000873">
    <property type="entry name" value="AMP-dep_synth/lig_dom"/>
</dbReference>
<dbReference type="Gene3D" id="3.40.50.980">
    <property type="match status" value="2"/>
</dbReference>
<evidence type="ECO:0000256" key="3">
    <source>
        <dbReference type="ARBA" id="ARBA00022553"/>
    </source>
</evidence>
<dbReference type="CDD" id="cd17646">
    <property type="entry name" value="A_NRPS_AB3403-like"/>
    <property type="match status" value="1"/>
</dbReference>
<dbReference type="GO" id="GO:0003824">
    <property type="term" value="F:catalytic activity"/>
    <property type="evidence" value="ECO:0007669"/>
    <property type="project" value="InterPro"/>
</dbReference>
<dbReference type="Gene3D" id="1.10.1200.10">
    <property type="entry name" value="ACP-like"/>
    <property type="match status" value="3"/>
</dbReference>
<feature type="domain" description="Carrier" evidence="5">
    <location>
        <begin position="1024"/>
        <end position="1099"/>
    </location>
</feature>
<evidence type="ECO:0000313" key="6">
    <source>
        <dbReference type="EMBL" id="MDR7327007.1"/>
    </source>
</evidence>
<comment type="caution">
    <text evidence="6">The sequence shown here is derived from an EMBL/GenBank/DDBJ whole genome shotgun (WGS) entry which is preliminary data.</text>
</comment>
<sequence>MSNENNGSRLPLTQAQLGVWYALQLHPGTTAYDIGGYAEIRGPLDPDLLEAACATVVDEAESLRARFDVTGGTVGQTIVPGRKPATARVDLSDAPDPAAAARAWLTTSFTEPRDPTRDPLAEFTLLRLGPDLHWWCPRAHHLVLDGYSMPLVCARIADVYRARHRGQPDGDSPFRPYRLLVEADAAYRDSADQHADRAFWAEVTGAGRAVPTLSGRGPQPPGPFHRGSIEVPFAAGGTASWGETALAAFAAYLSRLTGSPEVSVGIPFTARAGALLRVPGDAANVLPLRLTVPRGADAGSLTAQTAAALGLARRHQRYRGEDLARTGPVHGPSVNLKYFDYRLDFGTAVAELRSIAAGPVDDLTLSVRRSDTGLLLDLDANAGAYSRADTDGLLRGFAEFLAAFDGPLDTIDLAGTASARAAGGQATGRPLPPSPPPSVDAAFAAQATSTPAAVALHDRDRSWTFAALDAEVTRLATVLREAGAGPERLVGLALPRGADVVIAMLAVARAGAAWLPLDLSQPADRLDFMVRDAAPFALLVADPASPPVTPPPGTAVLAVSASPSGAAPPAAPLPAALLPAAPLSAALPAASPAGPGSGPRPGDEARARAVEAARLGYAVYTSGSTGRPKAVQVSQGALASLLAGHRDGVLARVPAGRRLRVAHTAPLSFDAALDPLLWMVAGHELVLVPEDVYRDPAALVRLVRDRRIDYVDTTPGHLTLLLDAGLLDPGAHRPAVLVFGGEAAPAALWTRLRTPADAPVGINAYGPTEYTVDALHAVVRDSAQPVLGAPVAGARALVLDDAMRPVPEGGVGELYLGGPGLARGYAGRPGATAARFVADPYGPPGARLFRTGDRVRLRVGGALEYLGRADDQVKIRGFRVEPGETEAVLTAHPGVAHAVVVPRDTAGGTILVGYVVPAGGRDRTPPSTPADAGHGGVPANAGDGGGGPVSAGGGVSADRGDGGVSVGGHGADLVAELGAHLRERLPDYLVPTAIVPLHALPMTGNGKLDVRALPAPEITATGRAPRGPVEETLAAIVAELLGVARVGADDDFFALGGHSLTAARLLTLVRERLGAELDLRAVFAGRTPAALARTVEESRRTARPALTRGPAGIRTPLSPAQRRFWFADRLDAGSALYHIPLVVALDGRADADLLRAALRDVALRHETLRTVVADGADGPWQRVLDDPGDLLTVLDTGPVATPLIDRAVSEPFDLARRPPLRAVLLRGPRADTLVLVLHHLAGDQAATGVLLTDLAAHYAARAAGRPPALPPLPVSYRDYTRWHAALLAHPDGTPRTGEPVRSLGERQLDFWRRTLDGLPAEVPIARDRPRPAEPHSAGAVHRAELGARPHARLRDLARHSGVTTFAALHAATAIVLDAFGAGVDLPVGTPVAARPDPALDAVVGCFLNTVVLRTDLSGDPTVRALLDRVQRADAAAFDHADLPFERVTEALNPPREPGRHPLFQIMIIHEYAQDETLRLGDAAGRARLADTGTAKFDLTVKFTERADGVDIRIEYATALFDAARVEALTRSLLTVLAGLPDHADRRVSRLPVLPGDVWDAGRGPDAEVPDTTLPALFTSAVARHPDRTAIVDDATGRTLTYAALDAEVTRVAAGLRARGAGPGTVVAVEIPRSVELIVALYAIHRAGAAYLPLDPDHPAERTALMRDDARPVVHLDADAVRTLAAAPGDGRPAGPGDAAYVIYTSGSTGRPKGVVVPHRAIVNRLLWMQDTYPLDGGDVVLQKTPAGFDVSVWEFFWPLLAGATLVLAAPGGHRDPGYLVDTITRHRVTTLHFVPSMLGAFLTEPRARECDGVRRVFCSGEALPAALVARFRATLPAELHNLYGPTEAAVDVTAWHTGDADTRTPAPIGRPVWNTGAHVLDRRLRPAPDGVPGELYLSGVQLATGYLGRAGLTATRFVAHPRIPGERLYRTGDLARRRPDGAVDYLGRVDDQVKVRGVRIELGEVEAALQRHPGVRAAAATTRTDRSGNARLLGFVVPAAGETLDPDAVRGWLGTVVPDALVPSTIRVLDALPLTPSGKLDRRALPTTPPARSASPARSTPQARSAPPEPITAPVPDHGAEAEADRSISQGVAAAAPGAPADPVDVMSRVFAEVLDRADVLPDTGFFAAGGDSILAIQLVNRARAAGLRVQVKDVFAHQTPATLAAAAEPLAPAGPATGTPAPSTAGAEGPVELTPIMHRLRERGGLDTAVQTATATLPPGTDLPALTAAVQTLLDRHPMLRARLTVSAHGHWSLLIPPKDDSPPASRLVRSAPGTAGAPATTPTHPCDPPTDPGDQPVDPGGRPAERRDAVVRAVAVESAATLDPGAGRNSSWCLVPATDGGSPLVVAVVHHLAIDTISWGILWADLRAVLTGTPLPAAGPLPFRAWSARLRDLASSPEVLGQYGYWLDASAAGAPILPPAGEAGNAGRATLSVEADVFAPLWDWAVDRYGFTGEDLVLAAVVQATTGRAADGADRGVTVAIERHGRDDEATFGTVGWFTSLYPVRFAGAADPVATLKAVKETLRAVPGGGLGYGLLRHLNPQTAPALAAMPEPELLVNYLGNLPDGLDPDLLGDAEPHGRGAELVAWTVGGRALHAVLLGDAAHDLDRFRDALGAAVRALSRATAGAPGGRTPSDLLLGGLTQADVDRLDADHPGWLDVVPAGPLQEGLLALAHTASTRLDVYTVQLRLRFRTVPDADRMRAAIEALFARHVGLRLGLRPAESGRVVAVLRPPAPVPLHEHRDRGVDALAGERRRERFDLAEPPLFRFDLVAAADGTGTLIITGHHAAWDGWSAPLLVNDLLALYSGRPPAPDGSAAHLAYLRDLAGRDASADRAAWHTLLDGLDGPTLLVPDVTATGDTLPAEVRTTLPDDLGDALRRRAGARGLTLNTLLQGAWGLLLARRTGRTDTTFGITVSGRPPEIDGLDRAIGLFVNTVPARCETRAGDTFGDVLARLQRRQAATAAHHRLGLAAIQRAAGLGTLFDTLLVFENYPLDEAALLGPAGGGDAGLVAIEADDATHYPVTLTVFPGDEIGLALGYRPDLFGADTAHGFLAELRELLELFAAGLSEPVTRAGLHPAPTALATDPHGDAGRGVRTTAEPSPKAAPDAAAHAAAGANGQAATGANGQAVGGVDGQGAAGASGRAGDGATGQAAGGGSGQAGEAGAAGRPVGDPGADAERLAEIFADILEIPHAAPDDSFLALGGDSILAIQLVARARAAGLHFTAADVFTHRTAAALVTNAAAPRSAPRAPAKDAFTTPHLTPIMHWLRELGGPVGTYSQRVLLRLPAGITERRLTLVIQRVLDRHPMLRARFDADWRITAAPPGAVRAEDVLTVATGDPGQATATAAALLDPHTGAVSRWVLLRDSDTLLVVAHHLVVDGVSWRVLMADLAGAAADVPLPAPAAGFDDWAALLAADAGSAGRATELHHWQRALDAPPPFPGLRLDAVRDTAATRRELTLSLDPGETEAVLAHGAEDLLLAALVTALGERPVSVLLEGHGRNDDVIDADVSRTVGWFTSMYPVRLDAGDPARVAAARKAVPDHGLGYGELRHLRRTLHAPEPQVRFNYLGRFTTAGTHRDFAPVDETEPIGGYVDPALPIPYPLDVTAAVVGATLHLRLAWPGRHLDEPRMRVLADDYLHALRHLSGRRTPDPDDAVLVDIGADELDDLWRNA</sequence>
<dbReference type="InterPro" id="IPR010071">
    <property type="entry name" value="AA_adenyl_dom"/>
</dbReference>
<dbReference type="Pfam" id="PF13193">
    <property type="entry name" value="AMP-binding_C"/>
    <property type="match status" value="1"/>
</dbReference>
<keyword evidence="2" id="KW-0596">Phosphopantetheine</keyword>
<dbReference type="NCBIfam" id="TIGR01733">
    <property type="entry name" value="AA-adenyl-dom"/>
    <property type="match status" value="2"/>
</dbReference>
<dbReference type="InterPro" id="IPR036736">
    <property type="entry name" value="ACP-like_sf"/>
</dbReference>
<dbReference type="GO" id="GO:0072330">
    <property type="term" value="P:monocarboxylic acid biosynthetic process"/>
    <property type="evidence" value="ECO:0007669"/>
    <property type="project" value="UniProtKB-ARBA"/>
</dbReference>
<dbReference type="GO" id="GO:0044550">
    <property type="term" value="P:secondary metabolite biosynthetic process"/>
    <property type="evidence" value="ECO:0007669"/>
    <property type="project" value="TreeGrafter"/>
</dbReference>
<keyword evidence="7" id="KW-1185">Reference proteome</keyword>
<dbReference type="PROSITE" id="PS00455">
    <property type="entry name" value="AMP_BINDING"/>
    <property type="match status" value="1"/>
</dbReference>
<dbReference type="GO" id="GO:0043041">
    <property type="term" value="P:amino acid activation for nonribosomal peptide biosynthetic process"/>
    <property type="evidence" value="ECO:0007669"/>
    <property type="project" value="TreeGrafter"/>
</dbReference>
<feature type="domain" description="Carrier" evidence="5">
    <location>
        <begin position="2098"/>
        <end position="2172"/>
    </location>
</feature>
<feature type="compositionally biased region" description="Low complexity" evidence="4">
    <location>
        <begin position="2273"/>
        <end position="2286"/>
    </location>
</feature>
<dbReference type="GO" id="GO:0005737">
    <property type="term" value="C:cytoplasm"/>
    <property type="evidence" value="ECO:0007669"/>
    <property type="project" value="TreeGrafter"/>
</dbReference>
<keyword evidence="3" id="KW-0597">Phosphoprotein</keyword>